<name>A0A9N9JPW4_9GLOM</name>
<reference evidence="1" key="1">
    <citation type="submission" date="2021-06" db="EMBL/GenBank/DDBJ databases">
        <authorList>
            <person name="Kallberg Y."/>
            <person name="Tangrot J."/>
            <person name="Rosling A."/>
        </authorList>
    </citation>
    <scope>NUCLEOTIDE SEQUENCE</scope>
    <source>
        <strain evidence="1">MA453B</strain>
    </source>
</reference>
<sequence length="92" mass="11352">KSKKKYESDIETPENESLFCYAEEAKRIEKEIIKQVYEREFYFQENNKPEKIKKGVYNFEELENNQVHAFTKFMKNYEDLFVWEPYKFGQTK</sequence>
<protein>
    <submittedName>
        <fullName evidence="1">17244_t:CDS:1</fullName>
    </submittedName>
</protein>
<evidence type="ECO:0000313" key="2">
    <source>
        <dbReference type="Proteomes" id="UP000789405"/>
    </source>
</evidence>
<gene>
    <name evidence="1" type="ORF">DERYTH_LOCUS20977</name>
</gene>
<proteinExistence type="predicted"/>
<dbReference type="AlphaFoldDB" id="A0A9N9JPW4"/>
<comment type="caution">
    <text evidence="1">The sequence shown here is derived from an EMBL/GenBank/DDBJ whole genome shotgun (WGS) entry which is preliminary data.</text>
</comment>
<feature type="non-terminal residue" evidence="1">
    <location>
        <position position="92"/>
    </location>
</feature>
<evidence type="ECO:0000313" key="1">
    <source>
        <dbReference type="EMBL" id="CAG8788798.1"/>
    </source>
</evidence>
<dbReference type="EMBL" id="CAJVPY010025822">
    <property type="protein sequence ID" value="CAG8788798.1"/>
    <property type="molecule type" value="Genomic_DNA"/>
</dbReference>
<dbReference type="Proteomes" id="UP000789405">
    <property type="component" value="Unassembled WGS sequence"/>
</dbReference>
<accession>A0A9N9JPW4</accession>
<keyword evidence="2" id="KW-1185">Reference proteome</keyword>
<feature type="non-terminal residue" evidence="1">
    <location>
        <position position="1"/>
    </location>
</feature>
<organism evidence="1 2">
    <name type="scientific">Dentiscutata erythropus</name>
    <dbReference type="NCBI Taxonomy" id="1348616"/>
    <lineage>
        <taxon>Eukaryota</taxon>
        <taxon>Fungi</taxon>
        <taxon>Fungi incertae sedis</taxon>
        <taxon>Mucoromycota</taxon>
        <taxon>Glomeromycotina</taxon>
        <taxon>Glomeromycetes</taxon>
        <taxon>Diversisporales</taxon>
        <taxon>Gigasporaceae</taxon>
        <taxon>Dentiscutata</taxon>
    </lineage>
</organism>